<protein>
    <submittedName>
        <fullName evidence="1">Uncharacterized protein</fullName>
    </submittedName>
</protein>
<dbReference type="Proteomes" id="UP000324222">
    <property type="component" value="Unassembled WGS sequence"/>
</dbReference>
<evidence type="ECO:0000313" key="1">
    <source>
        <dbReference type="EMBL" id="MPC53070.1"/>
    </source>
</evidence>
<accession>A0A5B7FZ44</accession>
<proteinExistence type="predicted"/>
<comment type="caution">
    <text evidence="1">The sequence shown here is derived from an EMBL/GenBank/DDBJ whole genome shotgun (WGS) entry which is preliminary data.</text>
</comment>
<dbReference type="AlphaFoldDB" id="A0A5B7FZ44"/>
<reference evidence="1 2" key="1">
    <citation type="submission" date="2019-05" db="EMBL/GenBank/DDBJ databases">
        <title>Another draft genome of Portunus trituberculatus and its Hox gene families provides insights of decapod evolution.</title>
        <authorList>
            <person name="Jeong J.-H."/>
            <person name="Song I."/>
            <person name="Kim S."/>
            <person name="Choi T."/>
            <person name="Kim D."/>
            <person name="Ryu S."/>
            <person name="Kim W."/>
        </authorList>
    </citation>
    <scope>NUCLEOTIDE SEQUENCE [LARGE SCALE GENOMIC DNA]</scope>
    <source>
        <tissue evidence="1">Muscle</tissue>
    </source>
</reference>
<evidence type="ECO:0000313" key="2">
    <source>
        <dbReference type="Proteomes" id="UP000324222"/>
    </source>
</evidence>
<name>A0A5B7FZ44_PORTR</name>
<gene>
    <name evidence="1" type="ORF">E2C01_046954</name>
</gene>
<dbReference type="EMBL" id="VSRR010011363">
    <property type="protein sequence ID" value="MPC53070.1"/>
    <property type="molecule type" value="Genomic_DNA"/>
</dbReference>
<sequence length="74" mass="8633">MKVVILLRYLATEKCNSVTVMIWEHHSRPSAESSLRNSMHSTTSTMMTSMFHYQIYQELDLHSESSWLLHDSGM</sequence>
<organism evidence="1 2">
    <name type="scientific">Portunus trituberculatus</name>
    <name type="common">Swimming crab</name>
    <name type="synonym">Neptunus trituberculatus</name>
    <dbReference type="NCBI Taxonomy" id="210409"/>
    <lineage>
        <taxon>Eukaryota</taxon>
        <taxon>Metazoa</taxon>
        <taxon>Ecdysozoa</taxon>
        <taxon>Arthropoda</taxon>
        <taxon>Crustacea</taxon>
        <taxon>Multicrustacea</taxon>
        <taxon>Malacostraca</taxon>
        <taxon>Eumalacostraca</taxon>
        <taxon>Eucarida</taxon>
        <taxon>Decapoda</taxon>
        <taxon>Pleocyemata</taxon>
        <taxon>Brachyura</taxon>
        <taxon>Eubrachyura</taxon>
        <taxon>Portunoidea</taxon>
        <taxon>Portunidae</taxon>
        <taxon>Portuninae</taxon>
        <taxon>Portunus</taxon>
    </lineage>
</organism>
<keyword evidence="2" id="KW-1185">Reference proteome</keyword>